<sequence length="795" mass="90084">MIKQLGILALAVLIFGCSDEDKMNAKKEIISGSDIVGLASPIKLSYDSTTVFLLDYFQDAAKIDSVILPANAEYSFDKEKATIEITDFENGDPLSLLSVIYSGKQYDIPVFKSRDLPFRYTYESMNPGAGKIALKGNFNGWNQAATPLQKDDDSWSANLILEPGLYEYLVVEDGKEMLDPNNPNKKDNGQGGFNSTFRVGSDTGVPHISTYGFLGDSIVIHFPSDLENPFIFWNNHRLDTAWYRRNGDRLSIDLPAASAEAQRSDLRVFAHNGEQRTNDILIPLQKGKPLENPTDLPRSDKQKLAMYFMMVDRFVDADKENDLPVNDPEILPPANYYGGDLEGVDAKIKDGYLKDLGMNTVWLSPIAQNPLGAYGLWDKGGVRSKFSGYHGYWPISSSQVDFRFGDAQILEKLIDRAHNKDMNVILDYVANHVHEEHPVYKQHPDWATNLYLPDGSLNTEKWDEHRLTTWFDTFMPTLDFSRPEVIDAMTDSALFWFQNYQLDGFRHDATKHIQLEFWRELTRKLKYQVILPNNRPVYQIGETYGNAQLIDSYVGSGLLDAQFDFNLYDAAVGAFAKDDGSIENLNRVLNQSLSVYGNHHSMGNISGNQDRTRFISYADGSVDFGEDPKLAGWTRKIEIKDNIGYSRLAMLHAFNFTIPGVPVIYYGDEIGMPGANDPDNRRMMRFGKDLNKKESELLKTVTKIANLRQEKMALLYGDLVVLNAGEKEFVYLRNYFKKTAIVFFNTSRKSNTISVEIPEYYSLENIKANFGHKIKIDGRKITIELPPVSYEILTN</sequence>
<organism evidence="2 3">
    <name type="scientific">Cryomorpha ignava</name>
    <dbReference type="NCBI Taxonomy" id="101383"/>
    <lineage>
        <taxon>Bacteria</taxon>
        <taxon>Pseudomonadati</taxon>
        <taxon>Bacteroidota</taxon>
        <taxon>Flavobacteriia</taxon>
        <taxon>Flavobacteriales</taxon>
        <taxon>Cryomorphaceae</taxon>
        <taxon>Cryomorpha</taxon>
    </lineage>
</organism>
<comment type="caution">
    <text evidence="2">The sequence shown here is derived from an EMBL/GenBank/DDBJ whole genome shotgun (WGS) entry which is preliminary data.</text>
</comment>
<dbReference type="SUPFAM" id="SSF81296">
    <property type="entry name" value="E set domains"/>
    <property type="match status" value="1"/>
</dbReference>
<gene>
    <name evidence="2" type="ORF">G3O08_03280</name>
</gene>
<name>A0A7K3WP68_9FLAO</name>
<dbReference type="AlphaFoldDB" id="A0A7K3WP68"/>
<dbReference type="GO" id="GO:0005975">
    <property type="term" value="P:carbohydrate metabolic process"/>
    <property type="evidence" value="ECO:0007669"/>
    <property type="project" value="InterPro"/>
</dbReference>
<accession>A0A7K3WP68</accession>
<keyword evidence="3" id="KW-1185">Reference proteome</keyword>
<dbReference type="InterPro" id="IPR013780">
    <property type="entry name" value="Glyco_hydro_b"/>
</dbReference>
<dbReference type="Pfam" id="PF00128">
    <property type="entry name" value="Alpha-amylase"/>
    <property type="match status" value="1"/>
</dbReference>
<dbReference type="Gene3D" id="2.60.40.10">
    <property type="entry name" value="Immunoglobulins"/>
    <property type="match status" value="1"/>
</dbReference>
<dbReference type="PROSITE" id="PS51257">
    <property type="entry name" value="PROKAR_LIPOPROTEIN"/>
    <property type="match status" value="1"/>
</dbReference>
<dbReference type="InterPro" id="IPR006047">
    <property type="entry name" value="GH13_cat_dom"/>
</dbReference>
<proteinExistence type="predicted"/>
<dbReference type="SUPFAM" id="SSF51011">
    <property type="entry name" value="Glycosyl hydrolase domain"/>
    <property type="match status" value="1"/>
</dbReference>
<dbReference type="CDD" id="cd02859">
    <property type="entry name" value="E_set_AMPKbeta_like_N"/>
    <property type="match status" value="1"/>
</dbReference>
<dbReference type="Pfam" id="PF16561">
    <property type="entry name" value="AMPK1_CBM"/>
    <property type="match status" value="1"/>
</dbReference>
<protein>
    <submittedName>
        <fullName evidence="2">Alpha-amylase</fullName>
    </submittedName>
</protein>
<dbReference type="EMBL" id="JAAGVY010000003">
    <property type="protein sequence ID" value="NEN22525.1"/>
    <property type="molecule type" value="Genomic_DNA"/>
</dbReference>
<dbReference type="Gene3D" id="3.20.20.80">
    <property type="entry name" value="Glycosidases"/>
    <property type="match status" value="1"/>
</dbReference>
<evidence type="ECO:0000313" key="3">
    <source>
        <dbReference type="Proteomes" id="UP000486602"/>
    </source>
</evidence>
<reference evidence="2 3" key="1">
    <citation type="submission" date="2020-02" db="EMBL/GenBank/DDBJ databases">
        <title>Out from the shadows clarifying the taxonomy of the family Cryomorphaceae and related taxa by utilizing the GTDB taxonomic framework.</title>
        <authorList>
            <person name="Bowman J.P."/>
        </authorList>
    </citation>
    <scope>NUCLEOTIDE SEQUENCE [LARGE SCALE GENOMIC DNA]</scope>
    <source>
        <strain evidence="2 3">QSSC 1-22</strain>
    </source>
</reference>
<evidence type="ECO:0000313" key="2">
    <source>
        <dbReference type="EMBL" id="NEN22525.1"/>
    </source>
</evidence>
<dbReference type="Gene3D" id="2.60.40.1180">
    <property type="entry name" value="Golgi alpha-mannosidase II"/>
    <property type="match status" value="1"/>
</dbReference>
<dbReference type="InterPro" id="IPR014756">
    <property type="entry name" value="Ig_E-set"/>
</dbReference>
<dbReference type="SUPFAM" id="SSF51445">
    <property type="entry name" value="(Trans)glycosidases"/>
    <property type="match status" value="1"/>
</dbReference>
<dbReference type="PANTHER" id="PTHR10357">
    <property type="entry name" value="ALPHA-AMYLASE FAMILY MEMBER"/>
    <property type="match status" value="1"/>
</dbReference>
<dbReference type="SMART" id="SM00642">
    <property type="entry name" value="Aamy"/>
    <property type="match status" value="1"/>
</dbReference>
<dbReference type="InterPro" id="IPR032640">
    <property type="entry name" value="AMPK1_CBM"/>
</dbReference>
<feature type="domain" description="Glycosyl hydrolase family 13 catalytic" evidence="1">
    <location>
        <begin position="308"/>
        <end position="708"/>
    </location>
</feature>
<dbReference type="InterPro" id="IPR017853">
    <property type="entry name" value="GH"/>
</dbReference>
<dbReference type="RefSeq" id="WP_163283250.1">
    <property type="nucleotide sequence ID" value="NZ_JAAGVY010000003.1"/>
</dbReference>
<evidence type="ECO:0000259" key="1">
    <source>
        <dbReference type="SMART" id="SM00642"/>
    </source>
</evidence>
<dbReference type="Proteomes" id="UP000486602">
    <property type="component" value="Unassembled WGS sequence"/>
</dbReference>
<dbReference type="InterPro" id="IPR013783">
    <property type="entry name" value="Ig-like_fold"/>
</dbReference>